<reference evidence="1 2" key="1">
    <citation type="journal article" date="2019" name="Proc. Natl. Acad. Sci. U.S.A.">
        <title>Regulatory changes in pterin and carotenoid genes underlie balanced color polymorphisms in the wall lizard.</title>
        <authorList>
            <person name="Andrade P."/>
            <person name="Pinho C."/>
            <person name="Perez I de Lanuza G."/>
            <person name="Afonso S."/>
            <person name="Brejcha J."/>
            <person name="Rubin C.J."/>
            <person name="Wallerman O."/>
            <person name="Pereira P."/>
            <person name="Sabatino S.J."/>
            <person name="Bellati A."/>
            <person name="Pellitteri-Rosa D."/>
            <person name="Bosakova Z."/>
            <person name="Bunikis I."/>
            <person name="Carretero M.A."/>
            <person name="Feiner N."/>
            <person name="Marsik P."/>
            <person name="Pauperio F."/>
            <person name="Salvi D."/>
            <person name="Soler L."/>
            <person name="While G.M."/>
            <person name="Uller T."/>
            <person name="Font E."/>
            <person name="Andersson L."/>
            <person name="Carneiro M."/>
        </authorList>
    </citation>
    <scope>NUCLEOTIDE SEQUENCE</scope>
</reference>
<organism evidence="1 2">
    <name type="scientific">Podarcis muralis</name>
    <name type="common">Wall lizard</name>
    <name type="synonym">Lacerta muralis</name>
    <dbReference type="NCBI Taxonomy" id="64176"/>
    <lineage>
        <taxon>Eukaryota</taxon>
        <taxon>Metazoa</taxon>
        <taxon>Chordata</taxon>
        <taxon>Craniata</taxon>
        <taxon>Vertebrata</taxon>
        <taxon>Euteleostomi</taxon>
        <taxon>Lepidosauria</taxon>
        <taxon>Squamata</taxon>
        <taxon>Bifurcata</taxon>
        <taxon>Unidentata</taxon>
        <taxon>Episquamata</taxon>
        <taxon>Laterata</taxon>
        <taxon>Lacertibaenia</taxon>
        <taxon>Lacertidae</taxon>
        <taxon>Podarcis</taxon>
    </lineage>
</organism>
<dbReference type="GeneTree" id="ENSGT00990000212588"/>
<reference evidence="1" key="3">
    <citation type="submission" date="2025-09" db="UniProtKB">
        <authorList>
            <consortium name="Ensembl"/>
        </authorList>
    </citation>
    <scope>IDENTIFICATION</scope>
</reference>
<dbReference type="Ensembl" id="ENSPMRT00000025712.1">
    <property type="protein sequence ID" value="ENSPMRP00000024244.1"/>
    <property type="gene ID" value="ENSPMRG00000015671.1"/>
</dbReference>
<name>A0A670JL53_PODMU</name>
<reference evidence="1" key="2">
    <citation type="submission" date="2025-08" db="UniProtKB">
        <authorList>
            <consortium name="Ensembl"/>
        </authorList>
    </citation>
    <scope>IDENTIFICATION</scope>
</reference>
<keyword evidence="2" id="KW-1185">Reference proteome</keyword>
<accession>A0A670JL53</accession>
<dbReference type="Proteomes" id="UP000472272">
    <property type="component" value="Chromosome 13"/>
</dbReference>
<protein>
    <submittedName>
        <fullName evidence="1">Uncharacterized protein</fullName>
    </submittedName>
</protein>
<evidence type="ECO:0000313" key="1">
    <source>
        <dbReference type="Ensembl" id="ENSPMRP00000024244.1"/>
    </source>
</evidence>
<dbReference type="AlphaFoldDB" id="A0A670JL53"/>
<proteinExistence type="predicted"/>
<evidence type="ECO:0000313" key="2">
    <source>
        <dbReference type="Proteomes" id="UP000472272"/>
    </source>
</evidence>
<sequence length="62" mass="7013">MGDFKFASTRTRTVGGKSITRRRMVENGQERVEVEVDQSNTLAINGKKWFLLLNNSLLNADV</sequence>